<dbReference type="EMBL" id="CP112998">
    <property type="protein sequence ID" value="WAC11487.1"/>
    <property type="molecule type" value="Genomic_DNA"/>
</dbReference>
<evidence type="ECO:0000256" key="1">
    <source>
        <dbReference type="SAM" id="Phobius"/>
    </source>
</evidence>
<dbReference type="RefSeq" id="WP_244821418.1">
    <property type="nucleotide sequence ID" value="NZ_CP112998.1"/>
</dbReference>
<accession>A0A9E8NBS6</accession>
<evidence type="ECO:0000313" key="3">
    <source>
        <dbReference type="Proteomes" id="UP001164653"/>
    </source>
</evidence>
<feature type="transmembrane region" description="Helical" evidence="1">
    <location>
        <begin position="58"/>
        <end position="77"/>
    </location>
</feature>
<feature type="transmembrane region" description="Helical" evidence="1">
    <location>
        <begin position="29"/>
        <end position="46"/>
    </location>
</feature>
<reference evidence="2" key="1">
    <citation type="submission" date="2022-11" db="EMBL/GenBank/DDBJ databases">
        <title>Dyadobacter pollutisoli sp. nov., isolated from plastic dumped soil.</title>
        <authorList>
            <person name="Kim J.M."/>
            <person name="Kim K.R."/>
            <person name="Lee J.K."/>
            <person name="Hao L."/>
            <person name="Jeon C.O."/>
        </authorList>
    </citation>
    <scope>NUCLEOTIDE SEQUENCE</scope>
    <source>
        <strain evidence="2">U1</strain>
    </source>
</reference>
<gene>
    <name evidence="2" type="ORF">ON006_27625</name>
</gene>
<evidence type="ECO:0008006" key="4">
    <source>
        <dbReference type="Google" id="ProtNLM"/>
    </source>
</evidence>
<protein>
    <recommendedName>
        <fullName evidence="4">DUF3592 domain-containing protein</fullName>
    </recommendedName>
</protein>
<keyword evidence="3" id="KW-1185">Reference proteome</keyword>
<dbReference type="AlphaFoldDB" id="A0A9E8NBS6"/>
<proteinExistence type="predicted"/>
<keyword evidence="1" id="KW-0472">Membrane</keyword>
<organism evidence="2 3">
    <name type="scientific">Dyadobacter pollutisoli</name>
    <dbReference type="NCBI Taxonomy" id="2910158"/>
    <lineage>
        <taxon>Bacteria</taxon>
        <taxon>Pseudomonadati</taxon>
        <taxon>Bacteroidota</taxon>
        <taxon>Cytophagia</taxon>
        <taxon>Cytophagales</taxon>
        <taxon>Spirosomataceae</taxon>
        <taxon>Dyadobacter</taxon>
    </lineage>
</organism>
<feature type="transmembrane region" description="Helical" evidence="1">
    <location>
        <begin position="7"/>
        <end position="23"/>
    </location>
</feature>
<sequence>MIIRRALLIVAILFFSFFAIYGSMGGNQFLAFFPFLMSIIAGLILYQSFDRWVPQTSIGIIGFFMGRLLFIGLLLYVDYVVSYSIRSNKIQKDGISTYGIATGISSRYLRGKRDFYRHFSYVANGRVLQNKIRFSYELNRGDTLYLKYSKSNPYVIEFEDNSQNRKHGVVK</sequence>
<evidence type="ECO:0000313" key="2">
    <source>
        <dbReference type="EMBL" id="WAC11487.1"/>
    </source>
</evidence>
<dbReference type="Proteomes" id="UP001164653">
    <property type="component" value="Chromosome"/>
</dbReference>
<dbReference type="KEGG" id="dpf:ON006_27625"/>
<name>A0A9E8NBS6_9BACT</name>
<keyword evidence="1" id="KW-1133">Transmembrane helix</keyword>
<keyword evidence="1" id="KW-0812">Transmembrane</keyword>